<proteinExistence type="predicted"/>
<organism evidence="1 2">
    <name type="scientific">Neisseria sicca ATCC 29256</name>
    <dbReference type="NCBI Taxonomy" id="547045"/>
    <lineage>
        <taxon>Bacteria</taxon>
        <taxon>Pseudomonadati</taxon>
        <taxon>Pseudomonadota</taxon>
        <taxon>Betaproteobacteria</taxon>
        <taxon>Neisseriales</taxon>
        <taxon>Neisseriaceae</taxon>
        <taxon>Neisseria</taxon>
    </lineage>
</organism>
<name>C6M5L6_NEISI</name>
<keyword evidence="2" id="KW-1185">Reference proteome</keyword>
<comment type="caution">
    <text evidence="1">The sequence shown here is derived from an EMBL/GenBank/DDBJ whole genome shotgun (WGS) entry which is preliminary data.</text>
</comment>
<protein>
    <submittedName>
        <fullName evidence="1">Uncharacterized protein</fullName>
    </submittedName>
</protein>
<gene>
    <name evidence="1" type="ORF">NEISICOT_01815</name>
</gene>
<dbReference type="Proteomes" id="UP000005365">
    <property type="component" value="Unassembled WGS sequence"/>
</dbReference>
<sequence length="46" mass="5095">MKLSVGTLPLSYANQAYLAAFLIEDMPCKTADNRADAFSDDLLRMI</sequence>
<evidence type="ECO:0000313" key="1">
    <source>
        <dbReference type="EMBL" id="EET44344.1"/>
    </source>
</evidence>
<accession>C6M5L6</accession>
<reference evidence="1" key="1">
    <citation type="submission" date="2009-07" db="EMBL/GenBank/DDBJ databases">
        <authorList>
            <person name="Weinstock G."/>
            <person name="Sodergren E."/>
            <person name="Clifton S."/>
            <person name="Fulton L."/>
            <person name="Fulton B."/>
            <person name="Courtney L."/>
            <person name="Fronick C."/>
            <person name="Harrison M."/>
            <person name="Strong C."/>
            <person name="Farmer C."/>
            <person name="Delahaunty K."/>
            <person name="Markovic C."/>
            <person name="Hall O."/>
            <person name="Minx P."/>
            <person name="Tomlinson C."/>
            <person name="Mitreva M."/>
            <person name="Nelson J."/>
            <person name="Hou S."/>
            <person name="Wollam A."/>
            <person name="Pepin K.H."/>
            <person name="Johnson M."/>
            <person name="Bhonagiri V."/>
            <person name="Nash W.E."/>
            <person name="Warren W."/>
            <person name="Chinwalla A."/>
            <person name="Mardis E.R."/>
            <person name="Wilson R.K."/>
        </authorList>
    </citation>
    <scope>NUCLEOTIDE SEQUENCE [LARGE SCALE GENOMIC DNA]</scope>
    <source>
        <strain evidence="1">ATCC 29256</strain>
    </source>
</reference>
<dbReference type="EMBL" id="ACKO02000010">
    <property type="protein sequence ID" value="EET44344.1"/>
    <property type="molecule type" value="Genomic_DNA"/>
</dbReference>
<dbReference type="AlphaFoldDB" id="C6M5L6"/>
<evidence type="ECO:0000313" key="2">
    <source>
        <dbReference type="Proteomes" id="UP000005365"/>
    </source>
</evidence>